<evidence type="ECO:0000313" key="2">
    <source>
        <dbReference type="EMBL" id="KEQ61666.1"/>
    </source>
</evidence>
<reference evidence="2 3" key="1">
    <citation type="journal article" date="2014" name="BMC Genomics">
        <title>Genome sequencing of four Aureobasidium pullulans varieties: biotechnological potential, stress tolerance, and description of new species.</title>
        <authorList>
            <person name="Gostin Ar C."/>
            <person name="Ohm R.A."/>
            <person name="Kogej T."/>
            <person name="Sonjak S."/>
            <person name="Turk M."/>
            <person name="Zajc J."/>
            <person name="Zalar P."/>
            <person name="Grube M."/>
            <person name="Sun H."/>
            <person name="Han J."/>
            <person name="Sharma A."/>
            <person name="Chiniquy J."/>
            <person name="Ngan C.Y."/>
            <person name="Lipzen A."/>
            <person name="Barry K."/>
            <person name="Grigoriev I.V."/>
            <person name="Gunde-Cimerman N."/>
        </authorList>
    </citation>
    <scope>NUCLEOTIDE SEQUENCE [LARGE SCALE GENOMIC DNA]</scope>
    <source>
        <strain evidence="2 3">CBS 110374</strain>
    </source>
</reference>
<feature type="region of interest" description="Disordered" evidence="1">
    <location>
        <begin position="1"/>
        <end position="37"/>
    </location>
</feature>
<proteinExistence type="predicted"/>
<dbReference type="GeneID" id="63921688"/>
<gene>
    <name evidence="2" type="ORF">M437DRAFT_85622</name>
</gene>
<feature type="compositionally biased region" description="Low complexity" evidence="1">
    <location>
        <begin position="1"/>
        <end position="15"/>
    </location>
</feature>
<dbReference type="AlphaFoldDB" id="A0A074WGV0"/>
<evidence type="ECO:0000256" key="1">
    <source>
        <dbReference type="SAM" id="MobiDB-lite"/>
    </source>
</evidence>
<keyword evidence="3" id="KW-1185">Reference proteome</keyword>
<dbReference type="EMBL" id="KL584837">
    <property type="protein sequence ID" value="KEQ61666.1"/>
    <property type="molecule type" value="Genomic_DNA"/>
</dbReference>
<feature type="compositionally biased region" description="Basic and acidic residues" evidence="1">
    <location>
        <begin position="19"/>
        <end position="30"/>
    </location>
</feature>
<accession>A0A074WGV0</accession>
<name>A0A074WGV0_AURM1</name>
<evidence type="ECO:0000313" key="3">
    <source>
        <dbReference type="Proteomes" id="UP000030672"/>
    </source>
</evidence>
<sequence length="127" mass="14386">MAASASSLTSHSESSPNDVSKRQEGHDPHTAVKPLRHDHRRAVAGYCEHGLCKCSHYISPREEDYEKYRCEDGRGHPTNLNKPCKGVGKIECGLCRGLICRVCYNTHSPHSDRLWSQNDTRSDRRRV</sequence>
<dbReference type="HOGENOM" id="CLU_1970094_0_0_1"/>
<protein>
    <submittedName>
        <fullName evidence="2">Uncharacterized protein</fullName>
    </submittedName>
</protein>
<dbReference type="Proteomes" id="UP000030672">
    <property type="component" value="Unassembled WGS sequence"/>
</dbReference>
<organism evidence="2 3">
    <name type="scientific">Aureobasidium melanogenum (strain CBS 110374)</name>
    <name type="common">Aureobasidium pullulans var. melanogenum</name>
    <dbReference type="NCBI Taxonomy" id="1043003"/>
    <lineage>
        <taxon>Eukaryota</taxon>
        <taxon>Fungi</taxon>
        <taxon>Dikarya</taxon>
        <taxon>Ascomycota</taxon>
        <taxon>Pezizomycotina</taxon>
        <taxon>Dothideomycetes</taxon>
        <taxon>Dothideomycetidae</taxon>
        <taxon>Dothideales</taxon>
        <taxon>Saccotheciaceae</taxon>
        <taxon>Aureobasidium</taxon>
    </lineage>
</organism>
<dbReference type="RefSeq" id="XP_040878689.1">
    <property type="nucleotide sequence ID" value="XM_041028315.1"/>
</dbReference>